<dbReference type="Gene3D" id="3.30.710.10">
    <property type="entry name" value="Potassium Channel Kv1.1, Chain A"/>
    <property type="match status" value="1"/>
</dbReference>
<dbReference type="InParanoid" id="F4RFX5"/>
<sequence length="140" mass="16019">MSWTPPDKPTELSSIMQSAEHLTPWPQWASTNCTRHTVIPGFQTLTSPKSLYRLADMLIIPELKATCHKQIIESLAEYNVISETKSSLFAQHEELRVEAYKLIRQNWQKYWGPEIVPSITNLSPEEASLFFKHVLKGLAP</sequence>
<dbReference type="EMBL" id="GL883100">
    <property type="protein sequence ID" value="EGG08683.1"/>
    <property type="molecule type" value="Genomic_DNA"/>
</dbReference>
<organism evidence="2">
    <name type="scientific">Melampsora larici-populina (strain 98AG31 / pathotype 3-4-7)</name>
    <name type="common">Poplar leaf rust fungus</name>
    <dbReference type="NCBI Taxonomy" id="747676"/>
    <lineage>
        <taxon>Eukaryota</taxon>
        <taxon>Fungi</taxon>
        <taxon>Dikarya</taxon>
        <taxon>Basidiomycota</taxon>
        <taxon>Pucciniomycotina</taxon>
        <taxon>Pucciniomycetes</taxon>
        <taxon>Pucciniales</taxon>
        <taxon>Melampsoraceae</taxon>
        <taxon>Melampsora</taxon>
    </lineage>
</organism>
<gene>
    <name evidence="1" type="ORF">MELLADRAFT_104839</name>
</gene>
<evidence type="ECO:0000313" key="2">
    <source>
        <dbReference type="Proteomes" id="UP000001072"/>
    </source>
</evidence>
<dbReference type="RefSeq" id="XP_007408269.1">
    <property type="nucleotide sequence ID" value="XM_007408207.1"/>
</dbReference>
<dbReference type="Proteomes" id="UP000001072">
    <property type="component" value="Unassembled WGS sequence"/>
</dbReference>
<dbReference type="KEGG" id="mlr:MELLADRAFT_104839"/>
<proteinExistence type="predicted"/>
<dbReference type="OrthoDB" id="6359816at2759"/>
<dbReference type="HOGENOM" id="CLU_1835579_0_0_1"/>
<evidence type="ECO:0000313" key="1">
    <source>
        <dbReference type="EMBL" id="EGG08683.1"/>
    </source>
</evidence>
<protein>
    <submittedName>
        <fullName evidence="1">Uncharacterized protein</fullName>
    </submittedName>
</protein>
<dbReference type="InterPro" id="IPR011333">
    <property type="entry name" value="SKP1/BTB/POZ_sf"/>
</dbReference>
<dbReference type="VEuPathDB" id="FungiDB:MELLADRAFT_104839"/>
<dbReference type="GeneID" id="18922410"/>
<dbReference type="AlphaFoldDB" id="F4RFX5"/>
<keyword evidence="2" id="KW-1185">Reference proteome</keyword>
<name>F4RFX5_MELLP</name>
<reference evidence="2" key="1">
    <citation type="journal article" date="2011" name="Proc. Natl. Acad. Sci. U.S.A.">
        <title>Obligate biotrophy features unraveled by the genomic analysis of rust fungi.</title>
        <authorList>
            <person name="Duplessis S."/>
            <person name="Cuomo C.A."/>
            <person name="Lin Y.-C."/>
            <person name="Aerts A."/>
            <person name="Tisserant E."/>
            <person name="Veneault-Fourrey C."/>
            <person name="Joly D.L."/>
            <person name="Hacquard S."/>
            <person name="Amselem J."/>
            <person name="Cantarel B.L."/>
            <person name="Chiu R."/>
            <person name="Coutinho P.M."/>
            <person name="Feau N."/>
            <person name="Field M."/>
            <person name="Frey P."/>
            <person name="Gelhaye E."/>
            <person name="Goldberg J."/>
            <person name="Grabherr M.G."/>
            <person name="Kodira C.D."/>
            <person name="Kohler A."/>
            <person name="Kuees U."/>
            <person name="Lindquist E.A."/>
            <person name="Lucas S.M."/>
            <person name="Mago R."/>
            <person name="Mauceli E."/>
            <person name="Morin E."/>
            <person name="Murat C."/>
            <person name="Pangilinan J.L."/>
            <person name="Park R."/>
            <person name="Pearson M."/>
            <person name="Quesneville H."/>
            <person name="Rouhier N."/>
            <person name="Sakthikumar S."/>
            <person name="Salamov A.A."/>
            <person name="Schmutz J."/>
            <person name="Selles B."/>
            <person name="Shapiro H."/>
            <person name="Tanguay P."/>
            <person name="Tuskan G.A."/>
            <person name="Henrissat B."/>
            <person name="Van de Peer Y."/>
            <person name="Rouze P."/>
            <person name="Ellis J.G."/>
            <person name="Dodds P.N."/>
            <person name="Schein J.E."/>
            <person name="Zhong S."/>
            <person name="Hamelin R.C."/>
            <person name="Grigoriev I.V."/>
            <person name="Szabo L.J."/>
            <person name="Martin F."/>
        </authorList>
    </citation>
    <scope>NUCLEOTIDE SEQUENCE [LARGE SCALE GENOMIC DNA]</scope>
    <source>
        <strain evidence="2">98AG31 / pathotype 3-4-7</strain>
    </source>
</reference>
<accession>F4RFX5</accession>